<dbReference type="RefSeq" id="WP_007079543.1">
    <property type="nucleotide sequence ID" value="NZ_CM001024.1"/>
</dbReference>
<sequence>MRMHWTFMIVAALLAAGGCTPGRDDPTPAYTPIPDEQLYAQILAVPGIQSVDIAYVDTLENLYAGKVAIAPDADAQEVLDRAHAILRQGRADADINLVGVQDGRQVRFEDLDVGTRAELEQRYGPQPGDGTPPGD</sequence>
<comment type="caution">
    <text evidence="2">The sequence shown here is derived from an EMBL/GenBank/DDBJ whole genome shotgun (WGS) entry which is preliminary data.</text>
</comment>
<reference evidence="2" key="1">
    <citation type="submission" date="2010-08" db="EMBL/GenBank/DDBJ databases">
        <authorList>
            <person name="Muzny D."/>
            <person name="Qin X."/>
            <person name="Buhay C."/>
            <person name="Dugan-Rocha S."/>
            <person name="Ding Y."/>
            <person name="Chen G."/>
            <person name="Hawes A."/>
            <person name="Holder M."/>
            <person name="Jhangiani S."/>
            <person name="Johnson A."/>
            <person name="Khan Z."/>
            <person name="Li Z."/>
            <person name="Liu W."/>
            <person name="Liu X."/>
            <person name="Perez L."/>
            <person name="Shen H."/>
            <person name="Wang Q."/>
            <person name="Watt J."/>
            <person name="Xi L."/>
            <person name="Xin Y."/>
            <person name="Zhou J."/>
            <person name="Deng J."/>
            <person name="Jiang H."/>
            <person name="Liu Y."/>
            <person name="Qu J."/>
            <person name="Song X.-Z."/>
            <person name="Zhang L."/>
            <person name="Villasana D."/>
            <person name="Johnson A."/>
            <person name="Liu J."/>
            <person name="Liyanage D."/>
            <person name="Lorensuhewa L."/>
            <person name="Robinson T."/>
            <person name="Song A."/>
            <person name="Song B.-B."/>
            <person name="Dinh H."/>
            <person name="Thornton R."/>
            <person name="Coyle M."/>
            <person name="Francisco L."/>
            <person name="Jackson L."/>
            <person name="Javaid M."/>
            <person name="Korchina V."/>
            <person name="Kovar C."/>
            <person name="Mata R."/>
            <person name="Mathew T."/>
            <person name="Ngo R."/>
            <person name="Nguyen L."/>
            <person name="Nguyen N."/>
            <person name="Okwuonu G."/>
            <person name="Ongeri F."/>
            <person name="Pham C."/>
            <person name="Simmons D."/>
            <person name="Wilczek-Boney K."/>
            <person name="Hale W."/>
            <person name="Jakkamsetti A."/>
            <person name="Pham P."/>
            <person name="Ruth R."/>
            <person name="San Lucas F."/>
            <person name="Warren J."/>
            <person name="Zhang J."/>
            <person name="Zhao Z."/>
            <person name="Zhou C."/>
            <person name="Zhu D."/>
            <person name="Lee S."/>
            <person name="Bess C."/>
            <person name="Blankenburg K."/>
            <person name="Forbes L."/>
            <person name="Fu Q."/>
            <person name="Gubbala S."/>
            <person name="Hirani K."/>
            <person name="Jayaseelan J.C."/>
            <person name="Lara F."/>
            <person name="Munidasa M."/>
            <person name="Palculict T."/>
            <person name="Patil S."/>
            <person name="Pu L.-L."/>
            <person name="Saada N."/>
            <person name="Tang L."/>
            <person name="Weissenberger G."/>
            <person name="Zhu Y."/>
            <person name="Hemphill L."/>
            <person name="Shang Y."/>
            <person name="Youmans B."/>
            <person name="Ayvaz T."/>
            <person name="Ross M."/>
            <person name="Santibanez J."/>
            <person name="Aqrawi P."/>
            <person name="Gross S."/>
            <person name="Joshi V."/>
            <person name="Fowler G."/>
            <person name="Nazareth L."/>
            <person name="Reid J."/>
            <person name="Worley K."/>
            <person name="Petrosino J."/>
            <person name="Highlander S."/>
            <person name="Gibbs R."/>
        </authorList>
    </citation>
    <scope>NUCLEOTIDE SEQUENCE [LARGE SCALE GENOMIC DNA]</scope>
    <source>
        <strain evidence="2">DSM 15272</strain>
    </source>
</reference>
<accession>E2SF95</accession>
<keyword evidence="3" id="KW-1185">Reference proteome</keyword>
<proteinExistence type="predicted"/>
<organism evidence="2 3">
    <name type="scientific">Aeromicrobium marinum DSM 15272</name>
    <dbReference type="NCBI Taxonomy" id="585531"/>
    <lineage>
        <taxon>Bacteria</taxon>
        <taxon>Bacillati</taxon>
        <taxon>Actinomycetota</taxon>
        <taxon>Actinomycetes</taxon>
        <taxon>Propionibacteriales</taxon>
        <taxon>Nocardioidaceae</taxon>
        <taxon>Aeromicrobium</taxon>
    </lineage>
</organism>
<name>E2SF95_9ACTN</name>
<evidence type="ECO:0000313" key="3">
    <source>
        <dbReference type="Proteomes" id="UP000003111"/>
    </source>
</evidence>
<dbReference type="STRING" id="585531.HMPREF0063_12704"/>
<feature type="region of interest" description="Disordered" evidence="1">
    <location>
        <begin position="116"/>
        <end position="135"/>
    </location>
</feature>
<evidence type="ECO:0000313" key="2">
    <source>
        <dbReference type="EMBL" id="EFQ82180.1"/>
    </source>
</evidence>
<dbReference type="OrthoDB" id="5149166at2"/>
<dbReference type="Proteomes" id="UP000003111">
    <property type="component" value="Unassembled WGS sequence"/>
</dbReference>
<dbReference type="eggNOG" id="ENOG502ZV1H">
    <property type="taxonomic scope" value="Bacteria"/>
</dbReference>
<protein>
    <submittedName>
        <fullName evidence="2">Uncharacterized protein</fullName>
    </submittedName>
</protein>
<gene>
    <name evidence="2" type="ORF">HMPREF0063_12704</name>
</gene>
<evidence type="ECO:0000256" key="1">
    <source>
        <dbReference type="SAM" id="MobiDB-lite"/>
    </source>
</evidence>
<dbReference type="AlphaFoldDB" id="E2SF95"/>
<dbReference type="EMBL" id="ACLF03000011">
    <property type="protein sequence ID" value="EFQ82180.1"/>
    <property type="molecule type" value="Genomic_DNA"/>
</dbReference>
<dbReference type="HOGENOM" id="CLU_1881349_0_0_11"/>
<dbReference type="PROSITE" id="PS51257">
    <property type="entry name" value="PROKAR_LIPOPROTEIN"/>
    <property type="match status" value="1"/>
</dbReference>